<dbReference type="PANTHER" id="PTHR43580">
    <property type="entry name" value="OXIDOREDUCTASE GLYR1-RELATED"/>
    <property type="match status" value="1"/>
</dbReference>
<sequence length="346" mass="36471">MTANDALPSKVGVISIGDMGVGIAKLLIAKGFQVATNCKGRSEDTLQRARDAKVELVDTDADLVSQCAVILSVVPPRDAESTAQRIIDALAGFSRAVPLYFVDMNAIAPSTCKSIASLFDRARAPALFVDACIIGAPPRPKSAPNAGTNLSSSTSTSQADEEGDAWYVPGMPMSGPNKLADLSLSATETETLGARLSAVLGGNHISPEIGAASGLKMCFASMSKGFTALATQAFTTAHRMGVLDHLRSELGARLPSYLEFAEKGVVTMPPKAYRWVREMEEISKTHAEEGGFGPELFVGAAGVYRAVAEDSPLGQEKIGKRRRGTTVDDVAAALVEGLERKKKKTE</sequence>
<dbReference type="AlphaFoldDB" id="A0A1Q8RWN3"/>
<accession>A0A1Q8RWN3</accession>
<organism evidence="5 6">
    <name type="scientific">Colletotrichum chlorophyti</name>
    <dbReference type="NCBI Taxonomy" id="708187"/>
    <lineage>
        <taxon>Eukaryota</taxon>
        <taxon>Fungi</taxon>
        <taxon>Dikarya</taxon>
        <taxon>Ascomycota</taxon>
        <taxon>Pezizomycotina</taxon>
        <taxon>Sordariomycetes</taxon>
        <taxon>Hypocreomycetidae</taxon>
        <taxon>Glomerellales</taxon>
        <taxon>Glomerellaceae</taxon>
        <taxon>Colletotrichum</taxon>
    </lineage>
</organism>
<reference evidence="5 6" key="1">
    <citation type="submission" date="2016-11" db="EMBL/GenBank/DDBJ databases">
        <title>Draft Genome Assembly of Colletotrichum chlorophyti a pathogen of herbaceous plants.</title>
        <authorList>
            <person name="Gan P."/>
            <person name="Narusaka M."/>
            <person name="Tsushima A."/>
            <person name="Narusaka Y."/>
            <person name="Takano Y."/>
            <person name="Shirasu K."/>
        </authorList>
    </citation>
    <scope>NUCLEOTIDE SEQUENCE [LARGE SCALE GENOMIC DNA]</scope>
    <source>
        <strain evidence="5 6">NTL11</strain>
    </source>
</reference>
<comment type="caution">
    <text evidence="5">The sequence shown here is derived from an EMBL/GenBank/DDBJ whole genome shotgun (WGS) entry which is preliminary data.</text>
</comment>
<dbReference type="InterPro" id="IPR051265">
    <property type="entry name" value="HIBADH-related_NP60_sf"/>
</dbReference>
<evidence type="ECO:0000256" key="2">
    <source>
        <dbReference type="SAM" id="MobiDB-lite"/>
    </source>
</evidence>
<evidence type="ECO:0000313" key="6">
    <source>
        <dbReference type="Proteomes" id="UP000186583"/>
    </source>
</evidence>
<evidence type="ECO:0000313" key="5">
    <source>
        <dbReference type="EMBL" id="OLN88780.1"/>
    </source>
</evidence>
<dbReference type="OrthoDB" id="9988102at2759"/>
<dbReference type="InterPro" id="IPR008927">
    <property type="entry name" value="6-PGluconate_DH-like_C_sf"/>
</dbReference>
<dbReference type="Proteomes" id="UP000186583">
    <property type="component" value="Unassembled WGS sequence"/>
</dbReference>
<protein>
    <submittedName>
        <fullName evidence="5">Putative 28.5 kDa protein in 7S RNA 5'region</fullName>
    </submittedName>
</protein>
<feature type="domain" description="Phosphogluconate dehydrogenase NAD-binding putative C-terminal" evidence="4">
    <location>
        <begin position="237"/>
        <end position="307"/>
    </location>
</feature>
<feature type="region of interest" description="Disordered" evidence="2">
    <location>
        <begin position="140"/>
        <end position="167"/>
    </location>
</feature>
<comment type="similarity">
    <text evidence="1">Belongs to the HIBADH-related family. NP60 subfamily.</text>
</comment>
<feature type="compositionally biased region" description="Polar residues" evidence="2">
    <location>
        <begin position="145"/>
        <end position="158"/>
    </location>
</feature>
<dbReference type="SUPFAM" id="SSF48179">
    <property type="entry name" value="6-phosphogluconate dehydrogenase C-terminal domain-like"/>
    <property type="match status" value="1"/>
</dbReference>
<proteinExistence type="inferred from homology"/>
<dbReference type="Gene3D" id="3.40.50.720">
    <property type="entry name" value="NAD(P)-binding Rossmann-like Domain"/>
    <property type="match status" value="1"/>
</dbReference>
<dbReference type="InterPro" id="IPR013328">
    <property type="entry name" value="6PGD_dom2"/>
</dbReference>
<dbReference type="InterPro" id="IPR036291">
    <property type="entry name" value="NAD(P)-bd_dom_sf"/>
</dbReference>
<dbReference type="Pfam" id="PF03807">
    <property type="entry name" value="F420_oxidored"/>
    <property type="match status" value="1"/>
</dbReference>
<dbReference type="InterPro" id="IPR028939">
    <property type="entry name" value="P5C_Rdtase_cat_N"/>
</dbReference>
<name>A0A1Q8RWN3_9PEZI</name>
<dbReference type="EMBL" id="MPGH01000087">
    <property type="protein sequence ID" value="OLN88780.1"/>
    <property type="molecule type" value="Genomic_DNA"/>
</dbReference>
<evidence type="ECO:0000259" key="3">
    <source>
        <dbReference type="Pfam" id="PF03807"/>
    </source>
</evidence>
<gene>
    <name evidence="5" type="ORF">CCHL11_01810</name>
</gene>
<dbReference type="SUPFAM" id="SSF51735">
    <property type="entry name" value="NAD(P)-binding Rossmann-fold domains"/>
    <property type="match status" value="1"/>
</dbReference>
<evidence type="ECO:0000256" key="1">
    <source>
        <dbReference type="ARBA" id="ARBA00007598"/>
    </source>
</evidence>
<dbReference type="GO" id="GO:0000785">
    <property type="term" value="C:chromatin"/>
    <property type="evidence" value="ECO:0007669"/>
    <property type="project" value="TreeGrafter"/>
</dbReference>
<dbReference type="Pfam" id="PF09130">
    <property type="entry name" value="DUF1932"/>
    <property type="match status" value="1"/>
</dbReference>
<keyword evidence="6" id="KW-1185">Reference proteome</keyword>
<dbReference type="InterPro" id="IPR015814">
    <property type="entry name" value="Pgluconate_DH_NAD-bd_C"/>
</dbReference>
<dbReference type="Gene3D" id="1.10.1040.10">
    <property type="entry name" value="N-(1-d-carboxylethyl)-l-norvaline Dehydrogenase, domain 2"/>
    <property type="match status" value="1"/>
</dbReference>
<dbReference type="STRING" id="708187.A0A1Q8RWN3"/>
<dbReference type="GO" id="GO:0003677">
    <property type="term" value="F:DNA binding"/>
    <property type="evidence" value="ECO:0007669"/>
    <property type="project" value="TreeGrafter"/>
</dbReference>
<dbReference type="GO" id="GO:0031491">
    <property type="term" value="F:nucleosome binding"/>
    <property type="evidence" value="ECO:0007669"/>
    <property type="project" value="TreeGrafter"/>
</dbReference>
<dbReference type="PANTHER" id="PTHR43580:SF2">
    <property type="entry name" value="CYTOKINE-LIKE NUCLEAR FACTOR N-PAC"/>
    <property type="match status" value="1"/>
</dbReference>
<feature type="domain" description="Pyrroline-5-carboxylate reductase catalytic N-terminal" evidence="3">
    <location>
        <begin position="10"/>
        <end position="90"/>
    </location>
</feature>
<evidence type="ECO:0000259" key="4">
    <source>
        <dbReference type="Pfam" id="PF09130"/>
    </source>
</evidence>
<dbReference type="GO" id="GO:0140673">
    <property type="term" value="P:transcription elongation-coupled chromatin remodeling"/>
    <property type="evidence" value="ECO:0007669"/>
    <property type="project" value="TreeGrafter"/>
</dbReference>